<dbReference type="PROSITE" id="PS50920">
    <property type="entry name" value="SOLCAR"/>
    <property type="match status" value="1"/>
</dbReference>
<comment type="caution">
    <text evidence="7">The sequence shown here is derived from an EMBL/GenBank/DDBJ whole genome shotgun (WGS) entry which is preliminary data.</text>
</comment>
<dbReference type="InterPro" id="IPR018108">
    <property type="entry name" value="MCP_transmembrane"/>
</dbReference>
<dbReference type="InterPro" id="IPR023395">
    <property type="entry name" value="MCP_dom_sf"/>
</dbReference>
<protein>
    <submittedName>
        <fullName evidence="7">Uncharacterized protein</fullName>
    </submittedName>
</protein>
<reference evidence="7" key="1">
    <citation type="submission" date="2016-04" db="EMBL/GenBank/DDBJ databases">
        <authorList>
            <person name="Nguyen H.D."/>
            <person name="Samba Siva P."/>
            <person name="Cullis J."/>
            <person name="Levesque C.A."/>
            <person name="Hambleton S."/>
        </authorList>
    </citation>
    <scope>NUCLEOTIDE SEQUENCE</scope>
    <source>
        <strain evidence="7">DAOMC 236416</strain>
    </source>
</reference>
<dbReference type="AlphaFoldDB" id="A0A177TQU6"/>
<keyword evidence="8" id="KW-1185">Reference proteome</keyword>
<dbReference type="Proteomes" id="UP000077521">
    <property type="component" value="Unassembled WGS sequence"/>
</dbReference>
<name>A0A177TQU6_9BASI</name>
<comment type="similarity">
    <text evidence="6">Belongs to the mitochondrial carrier (TC 2.A.29) family.</text>
</comment>
<comment type="subcellular location">
    <subcellularLocation>
        <location evidence="1">Membrane</location>
        <topology evidence="1">Multi-pass membrane protein</topology>
    </subcellularLocation>
</comment>
<evidence type="ECO:0000256" key="2">
    <source>
        <dbReference type="ARBA" id="ARBA00022692"/>
    </source>
</evidence>
<dbReference type="SUPFAM" id="SSF103506">
    <property type="entry name" value="Mitochondrial carrier"/>
    <property type="match status" value="1"/>
</dbReference>
<sequence>MTTLNNHNEFSAGAVAGAGLSLFAASALTYPLETSTIAFKTTYQPLAARDAAIQSGQRDSVVLNTYDAGSHLVKTSPHGLFELFRGLIPYTAYSFIFSSGFAAFLGVFPHINPIPSAPAGLEVPRNLALASFRALLQPIRTLYSRQITRKAARKLSPVTPSPVELWKAVTDEEERRSPYLLFKPSIAALEFLSTAINAVSNYALLTAVPVLYTILVPGRHLGPGDNFHVRGQSARNADPLPVALLAVYAAGGIALRLASEAVETVSLRLSAQTTGKLPAATEVESKVSSAFGQEGLVLRPKAYKGPIDAFSSIYNEEGLAGLTRGWGVSLFFTGAQIAAVLGFTELRLRGRI</sequence>
<evidence type="ECO:0000256" key="3">
    <source>
        <dbReference type="ARBA" id="ARBA00022989"/>
    </source>
</evidence>
<evidence type="ECO:0000256" key="1">
    <source>
        <dbReference type="ARBA" id="ARBA00004141"/>
    </source>
</evidence>
<evidence type="ECO:0000256" key="4">
    <source>
        <dbReference type="ARBA" id="ARBA00023136"/>
    </source>
</evidence>
<reference evidence="7" key="2">
    <citation type="journal article" date="2019" name="IMA Fungus">
        <title>Genome sequencing and comparison of five Tilletia species to identify candidate genes for the detection of regulated species infecting wheat.</title>
        <authorList>
            <person name="Nguyen H.D.T."/>
            <person name="Sultana T."/>
            <person name="Kesanakurti P."/>
            <person name="Hambleton S."/>
        </authorList>
    </citation>
    <scope>NUCLEOTIDE SEQUENCE</scope>
    <source>
        <strain evidence="7">DAOMC 236416</strain>
    </source>
</reference>
<dbReference type="EMBL" id="LWDF02000288">
    <property type="protein sequence ID" value="KAE8250770.1"/>
    <property type="molecule type" value="Genomic_DNA"/>
</dbReference>
<dbReference type="Pfam" id="PF00153">
    <property type="entry name" value="Mito_carr"/>
    <property type="match status" value="1"/>
</dbReference>
<accession>A0A177TQU6</accession>
<keyword evidence="4 5" id="KW-0472">Membrane</keyword>
<feature type="repeat" description="Solcar" evidence="5">
    <location>
        <begin position="238"/>
        <end position="350"/>
    </location>
</feature>
<evidence type="ECO:0000313" key="7">
    <source>
        <dbReference type="EMBL" id="KAE8250770.1"/>
    </source>
</evidence>
<organism evidence="7 8">
    <name type="scientific">Tilletia indica</name>
    <dbReference type="NCBI Taxonomy" id="43049"/>
    <lineage>
        <taxon>Eukaryota</taxon>
        <taxon>Fungi</taxon>
        <taxon>Dikarya</taxon>
        <taxon>Basidiomycota</taxon>
        <taxon>Ustilaginomycotina</taxon>
        <taxon>Exobasidiomycetes</taxon>
        <taxon>Tilletiales</taxon>
        <taxon>Tilletiaceae</taxon>
        <taxon>Tilletia</taxon>
    </lineage>
</organism>
<dbReference type="OrthoDB" id="3348187at2759"/>
<dbReference type="Gene3D" id="1.50.40.10">
    <property type="entry name" value="Mitochondrial carrier domain"/>
    <property type="match status" value="1"/>
</dbReference>
<keyword evidence="3" id="KW-1133">Transmembrane helix</keyword>
<evidence type="ECO:0000313" key="8">
    <source>
        <dbReference type="Proteomes" id="UP000077521"/>
    </source>
</evidence>
<keyword evidence="2 5" id="KW-0812">Transmembrane</keyword>
<evidence type="ECO:0000256" key="5">
    <source>
        <dbReference type="PROSITE-ProRule" id="PRU00282"/>
    </source>
</evidence>
<evidence type="ECO:0000256" key="6">
    <source>
        <dbReference type="RuleBase" id="RU000488"/>
    </source>
</evidence>
<gene>
    <name evidence="7" type="ORF">A4X13_0g4411</name>
</gene>
<keyword evidence="6" id="KW-0813">Transport</keyword>
<dbReference type="GO" id="GO:0016020">
    <property type="term" value="C:membrane"/>
    <property type="evidence" value="ECO:0007669"/>
    <property type="project" value="UniProtKB-SubCell"/>
</dbReference>
<proteinExistence type="inferred from homology"/>